<evidence type="ECO:0000259" key="2">
    <source>
        <dbReference type="Pfam" id="PF10756"/>
    </source>
</evidence>
<name>A0ABP3FZS8_9ACTN</name>
<keyword evidence="1" id="KW-0472">Membrane</keyword>
<organism evidence="3 4">
    <name type="scientific">Actinoallomurus spadix</name>
    <dbReference type="NCBI Taxonomy" id="79912"/>
    <lineage>
        <taxon>Bacteria</taxon>
        <taxon>Bacillati</taxon>
        <taxon>Actinomycetota</taxon>
        <taxon>Actinomycetes</taxon>
        <taxon>Streptosporangiales</taxon>
        <taxon>Thermomonosporaceae</taxon>
        <taxon>Actinoallomurus</taxon>
    </lineage>
</organism>
<evidence type="ECO:0000313" key="4">
    <source>
        <dbReference type="Proteomes" id="UP001501822"/>
    </source>
</evidence>
<evidence type="ECO:0000256" key="1">
    <source>
        <dbReference type="SAM" id="Phobius"/>
    </source>
</evidence>
<keyword evidence="1" id="KW-0812">Transmembrane</keyword>
<keyword evidence="1" id="KW-1133">Transmembrane helix</keyword>
<protein>
    <recommendedName>
        <fullName evidence="2">Low molecular weight protein antigen 6 PH domain-containing protein</fullName>
    </recommendedName>
</protein>
<comment type="caution">
    <text evidence="3">The sequence shown here is derived from an EMBL/GenBank/DDBJ whole genome shotgun (WGS) entry which is preliminary data.</text>
</comment>
<gene>
    <name evidence="3" type="ORF">GCM10010151_21140</name>
</gene>
<dbReference type="Proteomes" id="UP001501822">
    <property type="component" value="Unassembled WGS sequence"/>
</dbReference>
<dbReference type="InterPro" id="IPR019692">
    <property type="entry name" value="CFP-6_PH"/>
</dbReference>
<proteinExistence type="predicted"/>
<accession>A0ABP3FZS8</accession>
<dbReference type="Pfam" id="PF10756">
    <property type="entry name" value="bPH_6"/>
    <property type="match status" value="1"/>
</dbReference>
<feature type="transmembrane region" description="Helical" evidence="1">
    <location>
        <begin position="48"/>
        <end position="66"/>
    </location>
</feature>
<feature type="transmembrane region" description="Helical" evidence="1">
    <location>
        <begin position="181"/>
        <end position="204"/>
    </location>
</feature>
<dbReference type="RefSeq" id="WP_343884663.1">
    <property type="nucleotide sequence ID" value="NZ_BAAABM010000016.1"/>
</dbReference>
<keyword evidence="4" id="KW-1185">Reference proteome</keyword>
<feature type="transmembrane region" description="Helical" evidence="1">
    <location>
        <begin position="20"/>
        <end position="41"/>
    </location>
</feature>
<evidence type="ECO:0000313" key="3">
    <source>
        <dbReference type="EMBL" id="GAA0331086.1"/>
    </source>
</evidence>
<dbReference type="EMBL" id="BAAABM010000016">
    <property type="protein sequence ID" value="GAA0331086.1"/>
    <property type="molecule type" value="Genomic_DNA"/>
</dbReference>
<feature type="domain" description="Low molecular weight protein antigen 6 PH" evidence="2">
    <location>
        <begin position="68"/>
        <end position="111"/>
    </location>
</feature>
<reference evidence="4" key="1">
    <citation type="journal article" date="2019" name="Int. J. Syst. Evol. Microbiol.">
        <title>The Global Catalogue of Microorganisms (GCM) 10K type strain sequencing project: providing services to taxonomists for standard genome sequencing and annotation.</title>
        <authorList>
            <consortium name="The Broad Institute Genomics Platform"/>
            <consortium name="The Broad Institute Genome Sequencing Center for Infectious Disease"/>
            <person name="Wu L."/>
            <person name="Ma J."/>
        </authorList>
    </citation>
    <scope>NUCLEOTIDE SEQUENCE [LARGE SCALE GENOMIC DNA]</scope>
    <source>
        <strain evidence="4">JCM 3146</strain>
    </source>
</reference>
<sequence length="205" mass="22372">MTAAVFPKTPPGAKVFRSSAARFFGWAWMVFAAANLADIIWRGHDAASVVAATVMLLGCGVAYVGALRPRIVADEEGVRLHNLLRDVEVPWRGVERLEGGDAVYVHAGGRRFRAFVLQISPRNRARFEAKARRQERKLPDHVADHVQGRTHTDYAVEQLREMAGQRSRGAKDGATEPTVTWAWPAVVAVAAPAAAFVIALLIALL</sequence>